<organism evidence="1 2">
    <name type="scientific">Methylomonas koyamae</name>
    <dbReference type="NCBI Taxonomy" id="702114"/>
    <lineage>
        <taxon>Bacteria</taxon>
        <taxon>Pseudomonadati</taxon>
        <taxon>Pseudomonadota</taxon>
        <taxon>Gammaproteobacteria</taxon>
        <taxon>Methylococcales</taxon>
        <taxon>Methylococcaceae</taxon>
        <taxon>Methylomonas</taxon>
    </lineage>
</organism>
<evidence type="ECO:0000313" key="1">
    <source>
        <dbReference type="EMBL" id="OAI11786.1"/>
    </source>
</evidence>
<name>A0A177N1G7_9GAMM</name>
<comment type="caution">
    <text evidence="1">The sequence shown here is derived from an EMBL/GenBank/DDBJ whole genome shotgun (WGS) entry which is preliminary data.</text>
</comment>
<dbReference type="Proteomes" id="UP000077857">
    <property type="component" value="Unassembled WGS sequence"/>
</dbReference>
<sequence>MINIRPVIETRIRGQIANLGETAGASSLAEILKGRLTHRGVYIYPERKTAEPNRVIGAVSQRVSVQFGVVSVVRNVRESRGADAADVSAVLQDEIEGAMLGWPPHGNFDGFEFAGGRLVSMLGGYYIWLDSYRTATHIRSI</sequence>
<evidence type="ECO:0000313" key="2">
    <source>
        <dbReference type="Proteomes" id="UP000077857"/>
    </source>
</evidence>
<dbReference type="RefSeq" id="WP_064042225.1">
    <property type="nucleotide sequence ID" value="NZ_LUUJ01000117.1"/>
</dbReference>
<accession>A0A177N1G7</accession>
<protein>
    <submittedName>
        <fullName evidence="1">Uncharacterized protein</fullName>
    </submittedName>
</protein>
<reference evidence="1 2" key="1">
    <citation type="submission" date="2016-03" db="EMBL/GenBank/DDBJ databases">
        <authorList>
            <person name="Ploux O."/>
        </authorList>
    </citation>
    <scope>NUCLEOTIDE SEQUENCE [LARGE SCALE GENOMIC DNA]</scope>
    <source>
        <strain evidence="1 2">R-45378</strain>
    </source>
</reference>
<dbReference type="InterPro" id="IPR056912">
    <property type="entry name" value="Phage_JBD30_tail_term-like"/>
</dbReference>
<dbReference type="EMBL" id="LUUJ01000117">
    <property type="protein sequence ID" value="OAI11786.1"/>
    <property type="molecule type" value="Genomic_DNA"/>
</dbReference>
<dbReference type="Pfam" id="PF23840">
    <property type="entry name" value="Phage_tail_terminator"/>
    <property type="match status" value="1"/>
</dbReference>
<proteinExistence type="predicted"/>
<dbReference type="AlphaFoldDB" id="A0A177N1G7"/>
<gene>
    <name evidence="1" type="ORF">A1507_19860</name>
</gene>